<dbReference type="PROSITE" id="PS50929">
    <property type="entry name" value="ABC_TM1F"/>
    <property type="match status" value="1"/>
</dbReference>
<proteinExistence type="predicted"/>
<dbReference type="InterPro" id="IPR036640">
    <property type="entry name" value="ABC1_TM_sf"/>
</dbReference>
<comment type="subcellular location">
    <subcellularLocation>
        <location evidence="1">Membrane</location>
        <topology evidence="1">Multi-pass membrane protein</topology>
    </subcellularLocation>
</comment>
<dbReference type="GO" id="GO:0015421">
    <property type="term" value="F:ABC-type oligopeptide transporter activity"/>
    <property type="evidence" value="ECO:0007669"/>
    <property type="project" value="TreeGrafter"/>
</dbReference>
<dbReference type="EnsemblMetazoa" id="CapteT48925">
    <property type="protein sequence ID" value="CapteP48925"/>
    <property type="gene ID" value="CapteG48925"/>
</dbReference>
<dbReference type="OrthoDB" id="6500128at2759"/>
<protein>
    <recommendedName>
        <fullName evidence="7">ABC transmembrane type-1 domain-containing protein</fullName>
    </recommendedName>
</protein>
<dbReference type="Proteomes" id="UP000014760">
    <property type="component" value="Unassembled WGS sequence"/>
</dbReference>
<evidence type="ECO:0000313" key="8">
    <source>
        <dbReference type="EMBL" id="ELU12981.1"/>
    </source>
</evidence>
<evidence type="ECO:0000259" key="7">
    <source>
        <dbReference type="PROSITE" id="PS50929"/>
    </source>
</evidence>
<feature type="transmembrane region" description="Helical" evidence="5">
    <location>
        <begin position="77"/>
        <end position="100"/>
    </location>
</feature>
<feature type="non-terminal residue" evidence="8">
    <location>
        <position position="139"/>
    </location>
</feature>
<dbReference type="HOGENOM" id="CLU_1850107_0_0_1"/>
<keyword evidence="3 5" id="KW-1133">Transmembrane helix</keyword>
<reference evidence="8 10" key="2">
    <citation type="journal article" date="2013" name="Nature">
        <title>Insights into bilaterian evolution from three spiralian genomes.</title>
        <authorList>
            <person name="Simakov O."/>
            <person name="Marletaz F."/>
            <person name="Cho S.J."/>
            <person name="Edsinger-Gonzales E."/>
            <person name="Havlak P."/>
            <person name="Hellsten U."/>
            <person name="Kuo D.H."/>
            <person name="Larsson T."/>
            <person name="Lv J."/>
            <person name="Arendt D."/>
            <person name="Savage R."/>
            <person name="Osoegawa K."/>
            <person name="de Jong P."/>
            <person name="Grimwood J."/>
            <person name="Chapman J.A."/>
            <person name="Shapiro H."/>
            <person name="Aerts A."/>
            <person name="Otillar R.P."/>
            <person name="Terry A.Y."/>
            <person name="Boore J.L."/>
            <person name="Grigoriev I.V."/>
            <person name="Lindberg D.R."/>
            <person name="Seaver E.C."/>
            <person name="Weisblat D.A."/>
            <person name="Putnam N.H."/>
            <person name="Rokhsar D.S."/>
        </authorList>
    </citation>
    <scope>NUCLEOTIDE SEQUENCE</scope>
    <source>
        <strain evidence="8 10">I ESC-2004</strain>
    </source>
</reference>
<dbReference type="GO" id="GO:0090374">
    <property type="term" value="P:oligopeptide export from mitochondrion"/>
    <property type="evidence" value="ECO:0007669"/>
    <property type="project" value="TreeGrafter"/>
</dbReference>
<dbReference type="EMBL" id="KB295567">
    <property type="protein sequence ID" value="ELU12981.1"/>
    <property type="molecule type" value="Genomic_DNA"/>
</dbReference>
<dbReference type="InterPro" id="IPR039421">
    <property type="entry name" value="Type_1_exporter"/>
</dbReference>
<feature type="domain" description="ABC transmembrane type-1" evidence="7">
    <location>
        <begin position="13"/>
        <end position="139"/>
    </location>
</feature>
<feature type="signal peptide" evidence="6">
    <location>
        <begin position="1"/>
        <end position="19"/>
    </location>
</feature>
<dbReference type="GO" id="GO:0005524">
    <property type="term" value="F:ATP binding"/>
    <property type="evidence" value="ECO:0007669"/>
    <property type="project" value="InterPro"/>
</dbReference>
<keyword evidence="2 5" id="KW-0812">Transmembrane</keyword>
<dbReference type="PANTHER" id="PTHR43394:SF27">
    <property type="entry name" value="ATP-DEPENDENT TRANSLOCASE ABCB1-LIKE"/>
    <property type="match status" value="1"/>
</dbReference>
<accession>R7V9E2</accession>
<dbReference type="AlphaFoldDB" id="R7V9E2"/>
<reference evidence="10" key="1">
    <citation type="submission" date="2012-12" db="EMBL/GenBank/DDBJ databases">
        <authorList>
            <person name="Hellsten U."/>
            <person name="Grimwood J."/>
            <person name="Chapman J.A."/>
            <person name="Shapiro H."/>
            <person name="Aerts A."/>
            <person name="Otillar R.P."/>
            <person name="Terry A.Y."/>
            <person name="Boore J.L."/>
            <person name="Simakov O."/>
            <person name="Marletaz F."/>
            <person name="Cho S.-J."/>
            <person name="Edsinger-Gonzales E."/>
            <person name="Havlak P."/>
            <person name="Kuo D.-H."/>
            <person name="Larsson T."/>
            <person name="Lv J."/>
            <person name="Arendt D."/>
            <person name="Savage R."/>
            <person name="Osoegawa K."/>
            <person name="de Jong P."/>
            <person name="Lindberg D.R."/>
            <person name="Seaver E.C."/>
            <person name="Weisblat D.A."/>
            <person name="Putnam N.H."/>
            <person name="Grigoriev I.V."/>
            <person name="Rokhsar D.S."/>
        </authorList>
    </citation>
    <scope>NUCLEOTIDE SEQUENCE</scope>
    <source>
        <strain evidence="10">I ESC-2004</strain>
    </source>
</reference>
<evidence type="ECO:0000256" key="5">
    <source>
        <dbReference type="SAM" id="Phobius"/>
    </source>
</evidence>
<dbReference type="Pfam" id="PF00664">
    <property type="entry name" value="ABC_membrane"/>
    <property type="match status" value="1"/>
</dbReference>
<name>R7V9E2_CAPTE</name>
<dbReference type="Gene3D" id="1.20.1560.10">
    <property type="entry name" value="ABC transporter type 1, transmembrane domain"/>
    <property type="match status" value="1"/>
</dbReference>
<keyword evidence="4 5" id="KW-0472">Membrane</keyword>
<feature type="non-terminal residue" evidence="8">
    <location>
        <position position="1"/>
    </location>
</feature>
<dbReference type="EMBL" id="AMQN01019301">
    <property type="status" value="NOT_ANNOTATED_CDS"/>
    <property type="molecule type" value="Genomic_DNA"/>
</dbReference>
<evidence type="ECO:0000313" key="10">
    <source>
        <dbReference type="Proteomes" id="UP000014760"/>
    </source>
</evidence>
<dbReference type="OMA" id="IHETDEW"/>
<keyword evidence="6" id="KW-0732">Signal</keyword>
<reference evidence="9" key="3">
    <citation type="submission" date="2015-06" db="UniProtKB">
        <authorList>
            <consortium name="EnsemblMetazoa"/>
        </authorList>
    </citation>
    <scope>IDENTIFICATION</scope>
</reference>
<dbReference type="InterPro" id="IPR011527">
    <property type="entry name" value="ABC1_TM_dom"/>
</dbReference>
<dbReference type="PANTHER" id="PTHR43394">
    <property type="entry name" value="ATP-DEPENDENT PERMEASE MDL1, MITOCHONDRIAL"/>
    <property type="match status" value="1"/>
</dbReference>
<evidence type="ECO:0000256" key="3">
    <source>
        <dbReference type="ARBA" id="ARBA00022989"/>
    </source>
</evidence>
<feature type="chain" id="PRO_5008788877" description="ABC transmembrane type-1 domain-containing protein" evidence="6">
    <location>
        <begin position="20"/>
        <end position="139"/>
    </location>
</feature>
<evidence type="ECO:0000313" key="9">
    <source>
        <dbReference type="EnsemblMetazoa" id="CapteP48925"/>
    </source>
</evidence>
<evidence type="ECO:0000256" key="6">
    <source>
        <dbReference type="SAM" id="SignalP"/>
    </source>
</evidence>
<keyword evidence="10" id="KW-1185">Reference proteome</keyword>
<evidence type="ECO:0000256" key="2">
    <source>
        <dbReference type="ARBA" id="ARBA00022692"/>
    </source>
</evidence>
<sequence>FRFATKLDVLLMVLGSLCAACHGVALPALMIIFGDMTDSFVMAGTTSLIPSNMTWNDTQDQIDDMMDQLMEDMALYAAYYAAVACGVLFAAYGQVTFWLLASNRQAQKLRCVLFSSVLKQDIGWFDTHEIGELNNRLSE</sequence>
<dbReference type="STRING" id="283909.R7V9E2"/>
<evidence type="ECO:0000256" key="1">
    <source>
        <dbReference type="ARBA" id="ARBA00004141"/>
    </source>
</evidence>
<organism evidence="8">
    <name type="scientific">Capitella teleta</name>
    <name type="common">Polychaete worm</name>
    <dbReference type="NCBI Taxonomy" id="283909"/>
    <lineage>
        <taxon>Eukaryota</taxon>
        <taxon>Metazoa</taxon>
        <taxon>Spiralia</taxon>
        <taxon>Lophotrochozoa</taxon>
        <taxon>Annelida</taxon>
        <taxon>Polychaeta</taxon>
        <taxon>Sedentaria</taxon>
        <taxon>Scolecida</taxon>
        <taxon>Capitellidae</taxon>
        <taxon>Capitella</taxon>
    </lineage>
</organism>
<evidence type="ECO:0000256" key="4">
    <source>
        <dbReference type="ARBA" id="ARBA00023136"/>
    </source>
</evidence>
<gene>
    <name evidence="8" type="ORF">CAPTEDRAFT_48925</name>
</gene>
<dbReference type="SUPFAM" id="SSF90123">
    <property type="entry name" value="ABC transporter transmembrane region"/>
    <property type="match status" value="1"/>
</dbReference>
<feature type="transmembrane region" description="Helical" evidence="5">
    <location>
        <begin position="9"/>
        <end position="33"/>
    </location>
</feature>
<dbReference type="GO" id="GO:0005743">
    <property type="term" value="C:mitochondrial inner membrane"/>
    <property type="evidence" value="ECO:0007669"/>
    <property type="project" value="TreeGrafter"/>
</dbReference>